<sequence length="65" mass="7120">MPDLQLVIALATPLSAVLVALLNYRSVAMAERWRTRRLLIKLCSEGTAGRNPLAAAEDETTEPLE</sequence>
<evidence type="ECO:0000313" key="2">
    <source>
        <dbReference type="Proteomes" id="UP000647860"/>
    </source>
</evidence>
<protein>
    <submittedName>
        <fullName evidence="1">Uncharacterized protein</fullName>
    </submittedName>
</protein>
<gene>
    <name evidence="1" type="ORF">Vgi01_51740</name>
</gene>
<evidence type="ECO:0000313" key="1">
    <source>
        <dbReference type="EMBL" id="GIJ18490.1"/>
    </source>
</evidence>
<accession>A0ABQ4IKQ7</accession>
<dbReference type="EMBL" id="BOPA01000042">
    <property type="protein sequence ID" value="GIJ18490.1"/>
    <property type="molecule type" value="Genomic_DNA"/>
</dbReference>
<dbReference type="RefSeq" id="WP_204292798.1">
    <property type="nucleotide sequence ID" value="NZ_BAAAGZ010000054.1"/>
</dbReference>
<proteinExistence type="predicted"/>
<reference evidence="1 2" key="1">
    <citation type="submission" date="2021-01" db="EMBL/GenBank/DDBJ databases">
        <title>Whole genome shotgun sequence of Verrucosispora gifhornensis NBRC 16317.</title>
        <authorList>
            <person name="Komaki H."/>
            <person name="Tamura T."/>
        </authorList>
    </citation>
    <scope>NUCLEOTIDE SEQUENCE [LARGE SCALE GENOMIC DNA]</scope>
    <source>
        <strain evidence="1 2">NBRC 16317</strain>
    </source>
</reference>
<dbReference type="Proteomes" id="UP000647860">
    <property type="component" value="Unassembled WGS sequence"/>
</dbReference>
<name>A0ABQ4IKQ7_9ACTN</name>
<comment type="caution">
    <text evidence="1">The sequence shown here is derived from an EMBL/GenBank/DDBJ whole genome shotgun (WGS) entry which is preliminary data.</text>
</comment>
<keyword evidence="2" id="KW-1185">Reference proteome</keyword>
<organism evidence="1 2">
    <name type="scientific">Micromonospora gifhornensis</name>
    <dbReference type="NCBI Taxonomy" id="84594"/>
    <lineage>
        <taxon>Bacteria</taxon>
        <taxon>Bacillati</taxon>
        <taxon>Actinomycetota</taxon>
        <taxon>Actinomycetes</taxon>
        <taxon>Micromonosporales</taxon>
        <taxon>Micromonosporaceae</taxon>
        <taxon>Micromonospora</taxon>
    </lineage>
</organism>